<feature type="transmembrane region" description="Helical" evidence="1">
    <location>
        <begin position="12"/>
        <end position="30"/>
    </location>
</feature>
<keyword evidence="1" id="KW-1133">Transmembrane helix</keyword>
<name>W0EED5_9FIRM</name>
<dbReference type="eggNOG" id="COG2165">
    <property type="taxonomic scope" value="Bacteria"/>
</dbReference>
<evidence type="ECO:0008006" key="4">
    <source>
        <dbReference type="Google" id="ProtNLM"/>
    </source>
</evidence>
<dbReference type="EMBL" id="CP007032">
    <property type="protein sequence ID" value="AHF07436.1"/>
    <property type="molecule type" value="Genomic_DNA"/>
</dbReference>
<dbReference type="InterPro" id="IPR045584">
    <property type="entry name" value="Pilin-like"/>
</dbReference>
<evidence type="ECO:0000313" key="2">
    <source>
        <dbReference type="EMBL" id="AHF07436.1"/>
    </source>
</evidence>
<accession>W0EED5</accession>
<keyword evidence="3" id="KW-1185">Reference proteome</keyword>
<protein>
    <recommendedName>
        <fullName evidence="4">Prepilin-type N-terminal cleavage/methylation domain-containing protein</fullName>
    </recommendedName>
</protein>
<organism evidence="2 3">
    <name type="scientific">Desulfitobacterium metallireducens DSM 15288</name>
    <dbReference type="NCBI Taxonomy" id="871968"/>
    <lineage>
        <taxon>Bacteria</taxon>
        <taxon>Bacillati</taxon>
        <taxon>Bacillota</taxon>
        <taxon>Clostridia</taxon>
        <taxon>Eubacteriales</taxon>
        <taxon>Desulfitobacteriaceae</taxon>
        <taxon>Desulfitobacterium</taxon>
    </lineage>
</organism>
<dbReference type="NCBIfam" id="TIGR02532">
    <property type="entry name" value="IV_pilin_GFxxxE"/>
    <property type="match status" value="1"/>
</dbReference>
<gene>
    <name evidence="2" type="ORF">DESME_10660</name>
</gene>
<dbReference type="PANTHER" id="PTHR30093">
    <property type="entry name" value="GENERAL SECRETION PATHWAY PROTEIN G"/>
    <property type="match status" value="1"/>
</dbReference>
<dbReference type="STRING" id="871968.DESME_10660"/>
<dbReference type="KEGG" id="dmt:DESME_10660"/>
<dbReference type="InterPro" id="IPR012902">
    <property type="entry name" value="N_methyl_site"/>
</dbReference>
<evidence type="ECO:0000313" key="3">
    <source>
        <dbReference type="Proteomes" id="UP000010847"/>
    </source>
</evidence>
<dbReference type="Gene3D" id="3.30.700.10">
    <property type="entry name" value="Glycoprotein, Type 4 Pilin"/>
    <property type="match status" value="1"/>
</dbReference>
<dbReference type="OrthoDB" id="1819208at2"/>
<dbReference type="HOGENOM" id="CLU_138412_0_0_9"/>
<sequence>MVKRRKDSGFTLIELMIVIAVIGILAVVLVPKFGSVKTDAKLAGVQTNFRSVTTAISALKSSDSADTKLQAQFGNGTFVDGDMKNPIVTTASGVSNTVDLTSNPTAAVYVLPSTATVPSTTFQAGYKGAVVAILQADGISYKVYGCDENGKSISDLVQPVSR</sequence>
<keyword evidence="1" id="KW-0472">Membrane</keyword>
<dbReference type="AlphaFoldDB" id="W0EED5"/>
<dbReference type="Pfam" id="PF07963">
    <property type="entry name" value="N_methyl"/>
    <property type="match status" value="1"/>
</dbReference>
<keyword evidence="1" id="KW-0812">Transmembrane</keyword>
<evidence type="ECO:0000256" key="1">
    <source>
        <dbReference type="SAM" id="Phobius"/>
    </source>
</evidence>
<dbReference type="PROSITE" id="PS00409">
    <property type="entry name" value="PROKAR_NTER_METHYL"/>
    <property type="match status" value="1"/>
</dbReference>
<reference evidence="2 3" key="1">
    <citation type="submission" date="2013-12" db="EMBL/GenBank/DDBJ databases">
        <authorList>
            <consortium name="DOE Joint Genome Institute"/>
            <person name="Smidt H."/>
            <person name="Huntemann M."/>
            <person name="Han J."/>
            <person name="Chen A."/>
            <person name="Kyrpides N."/>
            <person name="Mavromatis K."/>
            <person name="Markowitz V."/>
            <person name="Palaniappan K."/>
            <person name="Ivanova N."/>
            <person name="Schaumberg A."/>
            <person name="Pati A."/>
            <person name="Liolios K."/>
            <person name="Nordberg H.P."/>
            <person name="Cantor M.N."/>
            <person name="Hua S.X."/>
            <person name="Woyke T."/>
        </authorList>
    </citation>
    <scope>NUCLEOTIDE SEQUENCE [LARGE SCALE GENOMIC DNA]</scope>
    <source>
        <strain evidence="3">DSM 15288</strain>
    </source>
</reference>
<dbReference type="SUPFAM" id="SSF54523">
    <property type="entry name" value="Pili subunits"/>
    <property type="match status" value="1"/>
</dbReference>
<dbReference type="Proteomes" id="UP000010847">
    <property type="component" value="Chromosome"/>
</dbReference>
<proteinExistence type="predicted"/>